<reference evidence="2 3" key="1">
    <citation type="journal article" date="2015" name="J. Microbiol.">
        <title>Sphingosinicella ginsenosidimutans sp. nov., with ginsenoside converting activity.</title>
        <authorList>
            <person name="Kim J.K."/>
            <person name="Kang M.S."/>
            <person name="Park S.C."/>
            <person name="Kim K.M."/>
            <person name="Choi K."/>
            <person name="Yoon M.H."/>
            <person name="Im W.T."/>
        </authorList>
    </citation>
    <scope>NUCLEOTIDE SEQUENCE [LARGE SCALE GENOMIC DNA]</scope>
    <source>
        <strain evidence="2 3">BS-11</strain>
    </source>
</reference>
<accession>A0A5C6TV49</accession>
<keyword evidence="3" id="KW-1185">Reference proteome</keyword>
<dbReference type="RefSeq" id="WP_147043741.1">
    <property type="nucleotide sequence ID" value="NZ_BAABIR010000001.1"/>
</dbReference>
<evidence type="ECO:0000313" key="2">
    <source>
        <dbReference type="EMBL" id="TXC64333.1"/>
    </source>
</evidence>
<organism evidence="2 3">
    <name type="scientific">Allosphingosinicella ginsenosidimutans</name>
    <dbReference type="NCBI Taxonomy" id="1176539"/>
    <lineage>
        <taxon>Bacteria</taxon>
        <taxon>Pseudomonadati</taxon>
        <taxon>Pseudomonadota</taxon>
        <taxon>Alphaproteobacteria</taxon>
        <taxon>Sphingomonadales</taxon>
        <taxon>Sphingomonadaceae</taxon>
        <taxon>Allosphingosinicella</taxon>
    </lineage>
</organism>
<protein>
    <submittedName>
        <fullName evidence="2">Uncharacterized protein</fullName>
    </submittedName>
</protein>
<dbReference type="Proteomes" id="UP000321249">
    <property type="component" value="Unassembled WGS sequence"/>
</dbReference>
<evidence type="ECO:0000313" key="3">
    <source>
        <dbReference type="Proteomes" id="UP000321249"/>
    </source>
</evidence>
<gene>
    <name evidence="2" type="ORF">FRZ32_12145</name>
</gene>
<comment type="caution">
    <text evidence="2">The sequence shown here is derived from an EMBL/GenBank/DDBJ whole genome shotgun (WGS) entry which is preliminary data.</text>
</comment>
<proteinExistence type="predicted"/>
<feature type="region of interest" description="Disordered" evidence="1">
    <location>
        <begin position="60"/>
        <end position="119"/>
    </location>
</feature>
<dbReference type="EMBL" id="VOQQ01000001">
    <property type="protein sequence ID" value="TXC64333.1"/>
    <property type="molecule type" value="Genomic_DNA"/>
</dbReference>
<feature type="compositionally biased region" description="Basic and acidic residues" evidence="1">
    <location>
        <begin position="61"/>
        <end position="70"/>
    </location>
</feature>
<sequence length="119" mass="12269">MFDSGEAGRRPRPVAVLALLFGLLVALPGSGAPLRADPGTARIGSGADIRASSILCCSARQDSESPDGRCSHGFLPPSPPAIVTRRSALRPAASWSGRDSGLAQPDRATHYRARAPPAA</sequence>
<name>A0A5C6TV49_9SPHN</name>
<evidence type="ECO:0000256" key="1">
    <source>
        <dbReference type="SAM" id="MobiDB-lite"/>
    </source>
</evidence>
<dbReference type="AlphaFoldDB" id="A0A5C6TV49"/>